<dbReference type="InterPro" id="IPR000086">
    <property type="entry name" value="NUDIX_hydrolase_dom"/>
</dbReference>
<dbReference type="InterPro" id="IPR020476">
    <property type="entry name" value="Nudix_hydrolase"/>
</dbReference>
<dbReference type="Gene3D" id="3.90.79.10">
    <property type="entry name" value="Nucleoside Triphosphate Pyrophosphohydrolase"/>
    <property type="match status" value="1"/>
</dbReference>
<proteinExistence type="inferred from homology"/>
<evidence type="ECO:0000256" key="6">
    <source>
        <dbReference type="ARBA" id="ARBA00022763"/>
    </source>
</evidence>
<dbReference type="Pfam" id="PF00293">
    <property type="entry name" value="NUDIX"/>
    <property type="match status" value="1"/>
</dbReference>
<evidence type="ECO:0000256" key="17">
    <source>
        <dbReference type="RuleBase" id="RU003476"/>
    </source>
</evidence>
<keyword evidence="6" id="KW-0227">DNA damage</keyword>
<evidence type="ECO:0000256" key="9">
    <source>
        <dbReference type="ARBA" id="ARBA00023204"/>
    </source>
</evidence>
<accession>A0ABU1ZL92</accession>
<sequence length="162" mass="17583">MSGPLVADPGSARDGGPDRKAVEVAVGVLVRDDGAFLLTSRPEGKAYAGYWEFPGGKLEAGETVEQALRRELQEEIGITIAAATPWKVELVDYPHALVRLHFCKVFDWSGELQMREAQSCSWEQLPVQVQPVLPGTVPVLDWFAAERGHQGATHFIAASADS</sequence>
<organism evidence="19 20">
    <name type="scientific">Rhodoferax saidenbachensis</name>
    <dbReference type="NCBI Taxonomy" id="1484693"/>
    <lineage>
        <taxon>Bacteria</taxon>
        <taxon>Pseudomonadati</taxon>
        <taxon>Pseudomonadota</taxon>
        <taxon>Betaproteobacteria</taxon>
        <taxon>Burkholderiales</taxon>
        <taxon>Comamonadaceae</taxon>
        <taxon>Rhodoferax</taxon>
    </lineage>
</organism>
<comment type="similarity">
    <text evidence="2 17">Belongs to the Nudix hydrolase family.</text>
</comment>
<evidence type="ECO:0000256" key="4">
    <source>
        <dbReference type="ARBA" id="ARBA00022705"/>
    </source>
</evidence>
<keyword evidence="5" id="KW-0479">Metal-binding</keyword>
<evidence type="ECO:0000256" key="1">
    <source>
        <dbReference type="ARBA" id="ARBA00001946"/>
    </source>
</evidence>
<evidence type="ECO:0000256" key="15">
    <source>
        <dbReference type="ARBA" id="ARBA00041979"/>
    </source>
</evidence>
<dbReference type="PROSITE" id="PS51462">
    <property type="entry name" value="NUDIX"/>
    <property type="match status" value="1"/>
</dbReference>
<dbReference type="SUPFAM" id="SSF55811">
    <property type="entry name" value="Nudix"/>
    <property type="match status" value="1"/>
</dbReference>
<evidence type="ECO:0000313" key="20">
    <source>
        <dbReference type="Proteomes" id="UP001268089"/>
    </source>
</evidence>
<dbReference type="InterPro" id="IPR020084">
    <property type="entry name" value="NUDIX_hydrolase_CS"/>
</dbReference>
<evidence type="ECO:0000256" key="14">
    <source>
        <dbReference type="ARBA" id="ARBA00041592"/>
    </source>
</evidence>
<dbReference type="InterPro" id="IPR047127">
    <property type="entry name" value="MutT-like"/>
</dbReference>
<dbReference type="RefSeq" id="WP_310339873.1">
    <property type="nucleotide sequence ID" value="NZ_JAVDXO010000002.1"/>
</dbReference>
<gene>
    <name evidence="19" type="ORF">J2X15_000928</name>
</gene>
<reference evidence="19 20" key="1">
    <citation type="submission" date="2023-07" db="EMBL/GenBank/DDBJ databases">
        <title>Sorghum-associated microbial communities from plants grown in Nebraska, USA.</title>
        <authorList>
            <person name="Schachtman D."/>
        </authorList>
    </citation>
    <scope>NUCLEOTIDE SEQUENCE [LARGE SCALE GENOMIC DNA]</scope>
    <source>
        <strain evidence="19 20">BE308</strain>
    </source>
</reference>
<dbReference type="CDD" id="cd03425">
    <property type="entry name" value="NUDIX_MutT_NudA_like"/>
    <property type="match status" value="1"/>
</dbReference>
<evidence type="ECO:0000259" key="18">
    <source>
        <dbReference type="PROSITE" id="PS51462"/>
    </source>
</evidence>
<evidence type="ECO:0000256" key="12">
    <source>
        <dbReference type="ARBA" id="ARBA00038905"/>
    </source>
</evidence>
<keyword evidence="8" id="KW-0460">Magnesium</keyword>
<dbReference type="PANTHER" id="PTHR47707:SF1">
    <property type="entry name" value="NUDIX HYDROLASE FAMILY PROTEIN"/>
    <property type="match status" value="1"/>
</dbReference>
<dbReference type="InterPro" id="IPR015797">
    <property type="entry name" value="NUDIX_hydrolase-like_dom_sf"/>
</dbReference>
<evidence type="ECO:0000256" key="3">
    <source>
        <dbReference type="ARBA" id="ARBA00022457"/>
    </source>
</evidence>
<protein>
    <recommendedName>
        <fullName evidence="13">8-oxo-dGTP diphosphatase</fullName>
        <ecNumber evidence="12">3.6.1.55</ecNumber>
    </recommendedName>
    <alternativeName>
        <fullName evidence="16">7,8-dihydro-8-oxoguanine-triphosphatase</fullName>
    </alternativeName>
    <alternativeName>
        <fullName evidence="15">Mutator protein MutT</fullName>
    </alternativeName>
    <alternativeName>
        <fullName evidence="14">dGTP pyrophosphohydrolase</fullName>
    </alternativeName>
</protein>
<evidence type="ECO:0000256" key="7">
    <source>
        <dbReference type="ARBA" id="ARBA00022801"/>
    </source>
</evidence>
<keyword evidence="9" id="KW-0234">DNA repair</keyword>
<dbReference type="Proteomes" id="UP001268089">
    <property type="component" value="Unassembled WGS sequence"/>
</dbReference>
<dbReference type="PRINTS" id="PR00502">
    <property type="entry name" value="NUDIXFAMILY"/>
</dbReference>
<feature type="domain" description="Nudix hydrolase" evidence="18">
    <location>
        <begin position="21"/>
        <end position="145"/>
    </location>
</feature>
<evidence type="ECO:0000256" key="5">
    <source>
        <dbReference type="ARBA" id="ARBA00022723"/>
    </source>
</evidence>
<name>A0ABU1ZL92_9BURK</name>
<dbReference type="PROSITE" id="PS00893">
    <property type="entry name" value="NUDIX_BOX"/>
    <property type="match status" value="1"/>
</dbReference>
<dbReference type="EMBL" id="JAVDXO010000002">
    <property type="protein sequence ID" value="MDR7305650.1"/>
    <property type="molecule type" value="Genomic_DNA"/>
</dbReference>
<evidence type="ECO:0000256" key="2">
    <source>
        <dbReference type="ARBA" id="ARBA00005582"/>
    </source>
</evidence>
<comment type="caution">
    <text evidence="19">The sequence shown here is derived from an EMBL/GenBank/DDBJ whole genome shotgun (WGS) entry which is preliminary data.</text>
</comment>
<comment type="catalytic activity">
    <reaction evidence="10">
        <text>8-oxo-dGTP + H2O = 8-oxo-dGMP + diphosphate + H(+)</text>
        <dbReference type="Rhea" id="RHEA:31575"/>
        <dbReference type="ChEBI" id="CHEBI:15377"/>
        <dbReference type="ChEBI" id="CHEBI:15378"/>
        <dbReference type="ChEBI" id="CHEBI:33019"/>
        <dbReference type="ChEBI" id="CHEBI:63224"/>
        <dbReference type="ChEBI" id="CHEBI:77896"/>
        <dbReference type="EC" id="3.6.1.55"/>
    </reaction>
</comment>
<dbReference type="GO" id="GO:0035539">
    <property type="term" value="F:8-oxo-7,8-dihydrodeoxyguanosine triphosphate pyrophosphatase activity"/>
    <property type="evidence" value="ECO:0007669"/>
    <property type="project" value="UniProtKB-EC"/>
</dbReference>
<keyword evidence="20" id="KW-1185">Reference proteome</keyword>
<comment type="catalytic activity">
    <reaction evidence="11">
        <text>8-oxo-GTP + H2O = 8-oxo-GMP + diphosphate + H(+)</text>
        <dbReference type="Rhea" id="RHEA:67616"/>
        <dbReference type="ChEBI" id="CHEBI:15377"/>
        <dbReference type="ChEBI" id="CHEBI:15378"/>
        <dbReference type="ChEBI" id="CHEBI:33019"/>
        <dbReference type="ChEBI" id="CHEBI:143553"/>
        <dbReference type="ChEBI" id="CHEBI:145694"/>
    </reaction>
</comment>
<dbReference type="PANTHER" id="PTHR47707">
    <property type="entry name" value="8-OXO-DGTP DIPHOSPHATASE"/>
    <property type="match status" value="1"/>
</dbReference>
<evidence type="ECO:0000256" key="13">
    <source>
        <dbReference type="ARBA" id="ARBA00040794"/>
    </source>
</evidence>
<keyword evidence="3" id="KW-0515">Mutator protein</keyword>
<evidence type="ECO:0000256" key="8">
    <source>
        <dbReference type="ARBA" id="ARBA00022842"/>
    </source>
</evidence>
<evidence type="ECO:0000256" key="16">
    <source>
        <dbReference type="ARBA" id="ARBA00042798"/>
    </source>
</evidence>
<keyword evidence="7 17" id="KW-0378">Hydrolase</keyword>
<evidence type="ECO:0000313" key="19">
    <source>
        <dbReference type="EMBL" id="MDR7305650.1"/>
    </source>
</evidence>
<dbReference type="EC" id="3.6.1.55" evidence="12"/>
<comment type="cofactor">
    <cofactor evidence="1">
        <name>Mg(2+)</name>
        <dbReference type="ChEBI" id="CHEBI:18420"/>
    </cofactor>
</comment>
<keyword evidence="4" id="KW-0235">DNA replication</keyword>
<evidence type="ECO:0000256" key="10">
    <source>
        <dbReference type="ARBA" id="ARBA00035861"/>
    </source>
</evidence>
<evidence type="ECO:0000256" key="11">
    <source>
        <dbReference type="ARBA" id="ARBA00036904"/>
    </source>
</evidence>